<protein>
    <submittedName>
        <fullName evidence="2">Uncharacterized protein</fullName>
    </submittedName>
</protein>
<dbReference type="EMBL" id="HBFS01006885">
    <property type="protein sequence ID" value="CAD8911459.1"/>
    <property type="molecule type" value="Transcribed_RNA"/>
</dbReference>
<feature type="region of interest" description="Disordered" evidence="1">
    <location>
        <begin position="162"/>
        <end position="183"/>
    </location>
</feature>
<accession>A0A7S1C9K9</accession>
<gene>
    <name evidence="2" type="ORF">BSP0115_LOCUS4677</name>
</gene>
<evidence type="ECO:0000313" key="2">
    <source>
        <dbReference type="EMBL" id="CAD8911459.1"/>
    </source>
</evidence>
<organism evidence="2">
    <name type="scientific">Bicosoecida sp. CB-2014</name>
    <dbReference type="NCBI Taxonomy" id="1486930"/>
    <lineage>
        <taxon>Eukaryota</taxon>
        <taxon>Sar</taxon>
        <taxon>Stramenopiles</taxon>
        <taxon>Bigyra</taxon>
        <taxon>Opalozoa</taxon>
        <taxon>Bicosoecida</taxon>
    </lineage>
</organism>
<feature type="region of interest" description="Disordered" evidence="1">
    <location>
        <begin position="941"/>
        <end position="975"/>
    </location>
</feature>
<feature type="region of interest" description="Disordered" evidence="1">
    <location>
        <begin position="1004"/>
        <end position="1039"/>
    </location>
</feature>
<reference evidence="2" key="1">
    <citation type="submission" date="2021-01" db="EMBL/GenBank/DDBJ databases">
        <authorList>
            <person name="Corre E."/>
            <person name="Pelletier E."/>
            <person name="Niang G."/>
            <person name="Scheremetjew M."/>
            <person name="Finn R."/>
            <person name="Kale V."/>
            <person name="Holt S."/>
            <person name="Cochrane G."/>
            <person name="Meng A."/>
            <person name="Brown T."/>
            <person name="Cohen L."/>
        </authorList>
    </citation>
    <scope>NUCLEOTIDE SEQUENCE</scope>
    <source>
        <strain evidence="2">Ms1</strain>
    </source>
</reference>
<feature type="compositionally biased region" description="Basic and acidic residues" evidence="1">
    <location>
        <begin position="1030"/>
        <end position="1039"/>
    </location>
</feature>
<dbReference type="AlphaFoldDB" id="A0A7S1C9K9"/>
<feature type="compositionally biased region" description="Gly residues" evidence="1">
    <location>
        <begin position="941"/>
        <end position="967"/>
    </location>
</feature>
<name>A0A7S1C9K9_9STRA</name>
<proteinExistence type="predicted"/>
<evidence type="ECO:0000256" key="1">
    <source>
        <dbReference type="SAM" id="MobiDB-lite"/>
    </source>
</evidence>
<sequence>MASAAPPPRAGLGEQLFDVLARDDLSGVRLRRALEAPMVEAVAEAEQRRRNARDVDDSDDEGLGDAVRWRAPLDAPHPATPGGTLVHAAVNQGKLSAVAWLAAAMPSLALQRDAGDRTPAELAEVEGSKPGRSARGRAAARALDAVVSLRRLRLPVDRVGGVAGTAGGAGRGDAGGRKEPGSVGAAAAPAAAVAGLPEREPAPAAGEIEELKAAAATETSGAVDRRVGVRLYNLALAAEEDGRLLSAGELLEAADAAMARAHDGAFAPAERVAPLNRLAALMRKRSRPKDAADAQDRATAVFDDARQRAGASAGFGDVGGDKPKEATAGVLGIVASPIPPPPPPSTATAEEVEAAIASVEAMAHEQAWTVEAEAAVRGGDGSPWAGWAHEPPADDVPAVDARVAHLPLLAYFAAGTGGADETPVVPAVSLSAAATKDQYEALRRAVEGWTWSEVAAVNAVSGISRCVARRWAALRRRADGSGFVARHWHHAPTGPPAWLAFNTGLFTPAARRMLCVLHDARRSLEEPQPLWQLHGFVVEGSDAVIGARASARDGDPEHPSASLSLIDAPGLRLACAFDDWRHGGPATLPTAKQLRVAASRAAAAAAKPDGKWHTMKISGKKDRARRVFSDACRYLLGTELRIGDSAEKPEGKHLREAFGDGGPQLVFEAAVDAIENAADVAEESGEHVAVAWFPLFVKPSPGDGAGGGGGAASAAAAGGVTAGGAAGGAGAAQAGAAAATTPADEEPSRLTRQFVIELLLPLPESVTAVGAGAVPGDAGVVRCALLVDLVEYDDDDGGGAELLPLSVFSLSGARSKVVAGTPPAAMPTWLLPGGVRPSAPPPDVAVAFTDCALGRCKGGVSVGVAAVWDFVDGLWDAMGRQWLAITDGAADGVGAAAHDLRERLPLVTDIMAAHPAAADSVRSLLLAAIVATKDDGGGADAAGGVAGGGETGSSSSGGGGEGGVGGDDGGDEGRVPPAAVAAVSEVMMALAVACARRKAAVREAAVAAELRDRPTPGSASEAKGRGAGSTDEHASVRVS</sequence>
<feature type="compositionally biased region" description="Gly residues" evidence="1">
    <location>
        <begin position="162"/>
        <end position="173"/>
    </location>
</feature>